<dbReference type="Gene3D" id="3.90.1150.10">
    <property type="entry name" value="Aspartate Aminotransferase, domain 1"/>
    <property type="match status" value="1"/>
</dbReference>
<dbReference type="InterPro" id="IPR015421">
    <property type="entry name" value="PyrdxlP-dep_Trfase_major"/>
</dbReference>
<accession>A1YBR6</accession>
<dbReference type="Gene3D" id="3.40.640.10">
    <property type="entry name" value="Type I PLP-dependent aspartate aminotransferase-like (Major domain)"/>
    <property type="match status" value="1"/>
</dbReference>
<dbReference type="AlphaFoldDB" id="A1YBR6"/>
<comment type="cofactor">
    <cofactor evidence="1">
        <name>pyridoxal 5'-phosphate</name>
        <dbReference type="ChEBI" id="CHEBI:597326"/>
    </cofactor>
</comment>
<reference evidence="4" key="1">
    <citation type="journal article" date="2006" name="Chem. Biol.">
        <title>Analysis of the ambruticin and jerangolid gene clusters of Sorangium cellulosum reveals unusual mechanisms of polyketide biosynthesis.</title>
        <authorList>
            <person name="Julien B."/>
            <person name="Tian Z.Q."/>
            <person name="Reid R."/>
            <person name="Reeves C.D."/>
        </authorList>
    </citation>
    <scope>NUCLEOTIDE SEQUENCE</scope>
    <source>
        <strain evidence="4">So ce10</strain>
    </source>
</reference>
<dbReference type="CDD" id="cd00610">
    <property type="entry name" value="OAT_like"/>
    <property type="match status" value="1"/>
</dbReference>
<dbReference type="EMBL" id="DQ897667">
    <property type="protein sequence ID" value="ABK32269.1"/>
    <property type="molecule type" value="Genomic_DNA"/>
</dbReference>
<comment type="similarity">
    <text evidence="3">Belongs to the class-III pyridoxal-phosphate-dependent aminotransferase family.</text>
</comment>
<dbReference type="InterPro" id="IPR005814">
    <property type="entry name" value="Aminotrans_3"/>
</dbReference>
<dbReference type="PANTHER" id="PTHR43713:SF3">
    <property type="entry name" value="GLUTAMATE-1-SEMIALDEHYDE 2,1-AMINOMUTASE 1, CHLOROPLASTIC-RELATED"/>
    <property type="match status" value="1"/>
</dbReference>
<organism evidence="4">
    <name type="scientific">Sorangium cellulosum</name>
    <name type="common">Polyangium cellulosum</name>
    <dbReference type="NCBI Taxonomy" id="56"/>
    <lineage>
        <taxon>Bacteria</taxon>
        <taxon>Pseudomonadati</taxon>
        <taxon>Myxococcota</taxon>
        <taxon>Polyangia</taxon>
        <taxon>Polyangiales</taxon>
        <taxon>Polyangiaceae</taxon>
        <taxon>Sorangium</taxon>
    </lineage>
</organism>
<protein>
    <submittedName>
        <fullName evidence="4">AmbR</fullName>
    </submittedName>
</protein>
<evidence type="ECO:0000313" key="4">
    <source>
        <dbReference type="EMBL" id="ABK32269.1"/>
    </source>
</evidence>
<dbReference type="GO" id="GO:0030170">
    <property type="term" value="F:pyridoxal phosphate binding"/>
    <property type="evidence" value="ECO:0007669"/>
    <property type="project" value="InterPro"/>
</dbReference>
<dbReference type="PANTHER" id="PTHR43713">
    <property type="entry name" value="GLUTAMATE-1-SEMIALDEHYDE 2,1-AMINOMUTASE"/>
    <property type="match status" value="1"/>
</dbReference>
<sequence>MASSEDGTRSWSNTKSLALHERAAKVMPGGQANFRGGLLSTPLFFSHARGARLWDVDGNEYVDLINAGGPGILGHNDPEYIDALKRQLDTVYSLGSGICQTEQDIELAEKIASHVPCAERVRFCVTGSEAVHLALRLARAYTKRPYFIRFQTHYHGWFDSVLGGVVDEHPEGRPLPLESEQSFFHTEGRVPDAFKYSFLLPWNDIDVLEETLKKYGHEVAMIHMEPILVNGGGCPPRPGYLERVRELCDQHGIVLGFDEVITGFRVGLGGAQAALGVTPDLATFGKALGGGMPMAAVAGKAEIMDQLRTGKVTGAGTFNGYPLGVAASLATLKILERDDGAVYRRIDMMQARLKEGLLDICKRRGIPALVQGPRGVFFLLFTDKPVIYSFQELMEAALPRQFKFYSTMPEEGTLLMYGGRWYISAALTEADVDCALESADRTLARI</sequence>
<evidence type="ECO:0000256" key="2">
    <source>
        <dbReference type="ARBA" id="ARBA00022898"/>
    </source>
</evidence>
<proteinExistence type="inferred from homology"/>
<dbReference type="GO" id="GO:0008483">
    <property type="term" value="F:transaminase activity"/>
    <property type="evidence" value="ECO:0007669"/>
    <property type="project" value="InterPro"/>
</dbReference>
<name>A1YBR6_SORCE</name>
<dbReference type="InterPro" id="IPR015422">
    <property type="entry name" value="PyrdxlP-dep_Trfase_small"/>
</dbReference>
<dbReference type="InterPro" id="IPR015424">
    <property type="entry name" value="PyrdxlP-dep_Trfase"/>
</dbReference>
<gene>
    <name evidence="4" type="primary">ambR</name>
</gene>
<dbReference type="SUPFAM" id="SSF53383">
    <property type="entry name" value="PLP-dependent transferases"/>
    <property type="match status" value="1"/>
</dbReference>
<dbReference type="RefSeq" id="WP_433930470.1">
    <property type="nucleotide sequence ID" value="NZ_CP162580.1"/>
</dbReference>
<evidence type="ECO:0000256" key="1">
    <source>
        <dbReference type="ARBA" id="ARBA00001933"/>
    </source>
</evidence>
<evidence type="ECO:0000256" key="3">
    <source>
        <dbReference type="RuleBase" id="RU003560"/>
    </source>
</evidence>
<keyword evidence="2 3" id="KW-0663">Pyridoxal phosphate</keyword>
<dbReference type="Pfam" id="PF00202">
    <property type="entry name" value="Aminotran_3"/>
    <property type="match status" value="1"/>
</dbReference>